<dbReference type="FunFam" id="3.30.420.40:FF:000008">
    <property type="entry name" value="Glycerol kinase"/>
    <property type="match status" value="1"/>
</dbReference>
<feature type="domain" description="Carbohydrate kinase FGGY N-terminal" evidence="11">
    <location>
        <begin position="7"/>
        <end position="256"/>
    </location>
</feature>
<feature type="binding site" evidence="9">
    <location>
        <position position="15"/>
    </location>
    <ligand>
        <name>ATP</name>
        <dbReference type="ChEBI" id="CHEBI:30616"/>
    </ligand>
</feature>
<dbReference type="HAMAP" id="MF_00186">
    <property type="entry name" value="Glycerol_kin"/>
    <property type="match status" value="1"/>
</dbReference>
<dbReference type="Pfam" id="PF02782">
    <property type="entry name" value="FGGY_C"/>
    <property type="match status" value="1"/>
</dbReference>
<feature type="binding site" evidence="9">
    <location>
        <position position="17"/>
    </location>
    <ligand>
        <name>ADP</name>
        <dbReference type="ChEBI" id="CHEBI:456216"/>
    </ligand>
</feature>
<dbReference type="EC" id="2.7.1.30" evidence="9"/>
<dbReference type="InterPro" id="IPR018483">
    <property type="entry name" value="Carb_kinase_FGGY_CS"/>
</dbReference>
<dbReference type="PROSITE" id="PS00933">
    <property type="entry name" value="FGGY_KINASES_1"/>
    <property type="match status" value="1"/>
</dbReference>
<dbReference type="EMBL" id="AP012051">
    <property type="protein sequence ID" value="BAL81566.1"/>
    <property type="molecule type" value="Genomic_DNA"/>
</dbReference>
<dbReference type="GO" id="GO:0006072">
    <property type="term" value="P:glycerol-3-phosphate metabolic process"/>
    <property type="evidence" value="ECO:0007669"/>
    <property type="project" value="InterPro"/>
</dbReference>
<evidence type="ECO:0000256" key="1">
    <source>
        <dbReference type="ARBA" id="ARBA00005190"/>
    </source>
</evidence>
<accession>A0A7U6GFW5</accession>
<comment type="similarity">
    <text evidence="2 9 10">Belongs to the FGGY kinase family.</text>
</comment>
<feature type="binding site" evidence="9">
    <location>
        <position position="84"/>
    </location>
    <ligand>
        <name>sn-glycerol 3-phosphate</name>
        <dbReference type="ChEBI" id="CHEBI:57597"/>
    </ligand>
</feature>
<evidence type="ECO:0000256" key="5">
    <source>
        <dbReference type="ARBA" id="ARBA00022777"/>
    </source>
</evidence>
<evidence type="ECO:0000256" key="2">
    <source>
        <dbReference type="ARBA" id="ARBA00009156"/>
    </source>
</evidence>
<dbReference type="InterPro" id="IPR000577">
    <property type="entry name" value="Carb_kinase_FGGY"/>
</dbReference>
<sequence length="504" mass="56437">MEKKFVGAIDQGTTSTRFIIFDRFGNPVEKSQIEHKQIFPKPGWVEHDPVEIWENTKFVIRDVIERKGISPCEIASIGITNQRETTIVWDKNTGKPFYNAIVWQDTRTKDGVEKLIKDGFDDWFRIKTGLPISTYFSALKLKWILENVSFVKEEANKGNALFGTIDTYLIWLLTGGPNGGKHITDVTNASRTMLLNIEKLEWDEEILKILDIPLGMLPEIRPSSDPNLYGFTKLDFLNCEIPIGGALGDQQAALVGQTCFAVGEAKNTYGTGCFLLLNTGSNLVRSRSGLLTTVAYKFGKNPPYYALEGSIAITGALVQWLRDNLKIINKSSDIEELARSVPDNGGVYFVPAFSGLFAPYWRTDARGVIIGLTRYANRGHIARAALEATAFQTKDVIDAMEHDSNIKLEVLKVDGGMVVNELLMQFQSDILSVPVVRPKVIETTALGASYVAGLAVKLFTSEEELRKNWAVDKIWTPNMDENTRNNLYKRWLRAIEKSLNLADE</sequence>
<keyword evidence="14" id="KW-1185">Reference proteome</keyword>
<dbReference type="UniPathway" id="UPA00618">
    <property type="reaction ID" value="UER00672"/>
</dbReference>
<evidence type="ECO:0000259" key="11">
    <source>
        <dbReference type="Pfam" id="PF00370"/>
    </source>
</evidence>
<evidence type="ECO:0000256" key="10">
    <source>
        <dbReference type="RuleBase" id="RU003733"/>
    </source>
</evidence>
<organism evidence="13 14">
    <name type="scientific">Caldisericum exile (strain DSM 21853 / NBRC 104410 / AZM16c01)</name>
    <dbReference type="NCBI Taxonomy" id="511051"/>
    <lineage>
        <taxon>Bacteria</taxon>
        <taxon>Pseudomonadati</taxon>
        <taxon>Caldisericota/Cryosericota group</taxon>
        <taxon>Caldisericota</taxon>
        <taxon>Caldisericia</taxon>
        <taxon>Caldisericales</taxon>
        <taxon>Caldisericaceae</taxon>
        <taxon>Caldisericum</taxon>
    </lineage>
</organism>
<feature type="binding site" evidence="9">
    <location>
        <position position="135"/>
    </location>
    <ligand>
        <name>sn-glycerol 3-phosphate</name>
        <dbReference type="ChEBI" id="CHEBI:57597"/>
    </ligand>
</feature>
<feature type="binding site" evidence="9">
    <location>
        <position position="416"/>
    </location>
    <ligand>
        <name>ATP</name>
        <dbReference type="ChEBI" id="CHEBI:30616"/>
    </ligand>
</feature>
<feature type="binding site" evidence="9">
    <location>
        <position position="13"/>
    </location>
    <ligand>
        <name>ADP</name>
        <dbReference type="ChEBI" id="CHEBI:456216"/>
    </ligand>
</feature>
<evidence type="ECO:0000313" key="14">
    <source>
        <dbReference type="Proteomes" id="UP000004793"/>
    </source>
</evidence>
<dbReference type="PANTHER" id="PTHR10196:SF69">
    <property type="entry name" value="GLYCEROL KINASE"/>
    <property type="match status" value="1"/>
</dbReference>
<dbReference type="KEGG" id="cex:CSE_14400"/>
<evidence type="ECO:0000259" key="12">
    <source>
        <dbReference type="Pfam" id="PF02782"/>
    </source>
</evidence>
<evidence type="ECO:0000256" key="9">
    <source>
        <dbReference type="HAMAP-Rule" id="MF_00186"/>
    </source>
</evidence>
<reference evidence="13 14" key="1">
    <citation type="submission" date="2011-01" db="EMBL/GenBank/DDBJ databases">
        <title>Whole genome sequence of Caldisericum exile AZM16c01.</title>
        <authorList>
            <person name="Narita-Yamada S."/>
            <person name="Kawakoshi A."/>
            <person name="Nakamura S."/>
            <person name="Sasagawa M."/>
            <person name="Fukada J."/>
            <person name="Sekine M."/>
            <person name="Kato Y."/>
            <person name="Fukai R."/>
            <person name="Sasaki K."/>
            <person name="Hanamaki A."/>
            <person name="Narita H."/>
            <person name="Konno Y."/>
            <person name="Mori K."/>
            <person name="Yamazaki S."/>
            <person name="Suzuki K."/>
            <person name="Fujita N."/>
        </authorList>
    </citation>
    <scope>NUCLEOTIDE SEQUENCE [LARGE SCALE GENOMIC DNA]</scope>
    <source>
        <strain evidence="14">DSM 21853 / NBRC 104410 / AZM16c01</strain>
    </source>
</reference>
<name>A0A7U6GFW5_CALEA</name>
<proteinExistence type="inferred from homology"/>
<evidence type="ECO:0000256" key="7">
    <source>
        <dbReference type="ARBA" id="ARBA00022840"/>
    </source>
</evidence>
<comment type="catalytic activity">
    <reaction evidence="8 9">
        <text>glycerol + ATP = sn-glycerol 3-phosphate + ADP + H(+)</text>
        <dbReference type="Rhea" id="RHEA:21644"/>
        <dbReference type="ChEBI" id="CHEBI:15378"/>
        <dbReference type="ChEBI" id="CHEBI:17754"/>
        <dbReference type="ChEBI" id="CHEBI:30616"/>
        <dbReference type="ChEBI" id="CHEBI:57597"/>
        <dbReference type="ChEBI" id="CHEBI:456216"/>
        <dbReference type="EC" id="2.7.1.30"/>
    </reaction>
</comment>
<dbReference type="CDD" id="cd07769">
    <property type="entry name" value="ASKHA_NBD_FGGY_GK"/>
    <property type="match status" value="1"/>
</dbReference>
<comment type="pathway">
    <text evidence="1 9">Polyol metabolism; glycerol degradation via glycerol kinase pathway; sn-glycerol 3-phosphate from glycerol: step 1/1.</text>
</comment>
<evidence type="ECO:0000256" key="8">
    <source>
        <dbReference type="ARBA" id="ARBA00052101"/>
    </source>
</evidence>
<dbReference type="FunFam" id="3.30.420.40:FF:000007">
    <property type="entry name" value="Glycerol kinase"/>
    <property type="match status" value="1"/>
</dbReference>
<feature type="binding site" evidence="9">
    <location>
        <position position="315"/>
    </location>
    <ligand>
        <name>ADP</name>
        <dbReference type="ChEBI" id="CHEBI:456216"/>
    </ligand>
</feature>
<comment type="function">
    <text evidence="9">Key enzyme in the regulation of glycerol uptake and metabolism. Catalyzes the phosphorylation of glycerol to yield sn-glycerol 3-phosphate.</text>
</comment>
<keyword evidence="3 9" id="KW-0808">Transferase</keyword>
<gene>
    <name evidence="9 13" type="primary">glpK</name>
    <name evidence="13" type="ordered locus">CSE_14400</name>
</gene>
<dbReference type="AlphaFoldDB" id="A0A7U6GFW5"/>
<dbReference type="GO" id="GO:0005829">
    <property type="term" value="C:cytosol"/>
    <property type="evidence" value="ECO:0007669"/>
    <property type="project" value="TreeGrafter"/>
</dbReference>
<dbReference type="Pfam" id="PF00370">
    <property type="entry name" value="FGGY_N"/>
    <property type="match status" value="1"/>
</dbReference>
<dbReference type="GO" id="GO:0005524">
    <property type="term" value="F:ATP binding"/>
    <property type="evidence" value="ECO:0007669"/>
    <property type="project" value="UniProtKB-UniRule"/>
</dbReference>
<feature type="binding site" evidence="9">
    <location>
        <position position="249"/>
    </location>
    <ligand>
        <name>sn-glycerol 3-phosphate</name>
        <dbReference type="ChEBI" id="CHEBI:57597"/>
    </ligand>
</feature>
<dbReference type="InterPro" id="IPR018484">
    <property type="entry name" value="FGGY_N"/>
</dbReference>
<evidence type="ECO:0000256" key="4">
    <source>
        <dbReference type="ARBA" id="ARBA00022741"/>
    </source>
</evidence>
<feature type="binding site" evidence="9">
    <location>
        <position position="271"/>
    </location>
    <ligand>
        <name>ADP</name>
        <dbReference type="ChEBI" id="CHEBI:456216"/>
    </ligand>
</feature>
<evidence type="ECO:0000256" key="6">
    <source>
        <dbReference type="ARBA" id="ARBA00022798"/>
    </source>
</evidence>
<dbReference type="NCBIfam" id="TIGR01311">
    <property type="entry name" value="glycerol_kin"/>
    <property type="match status" value="1"/>
</dbReference>
<dbReference type="RefSeq" id="WP_014453961.1">
    <property type="nucleotide sequence ID" value="NC_017096.1"/>
</dbReference>
<dbReference type="GO" id="GO:0019563">
    <property type="term" value="P:glycerol catabolic process"/>
    <property type="evidence" value="ECO:0007669"/>
    <property type="project" value="UniProtKB-UniRule"/>
</dbReference>
<feature type="binding site" evidence="9">
    <location>
        <position position="83"/>
    </location>
    <ligand>
        <name>glycerol</name>
        <dbReference type="ChEBI" id="CHEBI:17754"/>
    </ligand>
</feature>
<protein>
    <recommendedName>
        <fullName evidence="9">Glycerol kinase</fullName>
        <ecNumber evidence="9">2.7.1.30</ecNumber>
    </recommendedName>
    <alternativeName>
        <fullName evidence="9">ATP:glycerol 3-phosphotransferase</fullName>
    </alternativeName>
    <alternativeName>
        <fullName evidence="9">Glycerokinase</fullName>
        <shortName evidence="9">GK</shortName>
    </alternativeName>
</protein>
<feature type="binding site" evidence="9">
    <location>
        <position position="135"/>
    </location>
    <ligand>
        <name>glycerol</name>
        <dbReference type="ChEBI" id="CHEBI:17754"/>
    </ligand>
</feature>
<keyword evidence="7 9" id="KW-0067">ATP-binding</keyword>
<feature type="domain" description="Carbohydrate kinase FGGY C-terminal" evidence="12">
    <location>
        <begin position="266"/>
        <end position="455"/>
    </location>
</feature>
<keyword evidence="5 9" id="KW-0418">Kinase</keyword>
<feature type="binding site" evidence="9">
    <location>
        <position position="249"/>
    </location>
    <ligand>
        <name>glycerol</name>
        <dbReference type="ChEBI" id="CHEBI:17754"/>
    </ligand>
</feature>
<feature type="binding site" evidence="9">
    <location>
        <position position="315"/>
    </location>
    <ligand>
        <name>ATP</name>
        <dbReference type="ChEBI" id="CHEBI:30616"/>
    </ligand>
</feature>
<feature type="binding site" evidence="9">
    <location>
        <position position="319"/>
    </location>
    <ligand>
        <name>ATP</name>
        <dbReference type="ChEBI" id="CHEBI:30616"/>
    </ligand>
</feature>
<dbReference type="GO" id="GO:0004370">
    <property type="term" value="F:glycerol kinase activity"/>
    <property type="evidence" value="ECO:0007669"/>
    <property type="project" value="UniProtKB-UniRule"/>
</dbReference>
<dbReference type="Proteomes" id="UP000004793">
    <property type="component" value="Chromosome"/>
</dbReference>
<dbReference type="OrthoDB" id="9805576at2"/>
<dbReference type="NCBIfam" id="NF000756">
    <property type="entry name" value="PRK00047.1"/>
    <property type="match status" value="1"/>
</dbReference>
<feature type="binding site" evidence="9">
    <location>
        <position position="84"/>
    </location>
    <ligand>
        <name>glycerol</name>
        <dbReference type="ChEBI" id="CHEBI:17754"/>
    </ligand>
</feature>
<dbReference type="PIRSF" id="PIRSF000538">
    <property type="entry name" value="GlpK"/>
    <property type="match status" value="1"/>
</dbReference>
<dbReference type="Gene3D" id="3.30.420.40">
    <property type="match status" value="2"/>
</dbReference>
<feature type="binding site" evidence="9">
    <location>
        <position position="271"/>
    </location>
    <ligand>
        <name>ATP</name>
        <dbReference type="ChEBI" id="CHEBI:30616"/>
    </ligand>
</feature>
<feature type="binding site" evidence="9">
    <location>
        <position position="14"/>
    </location>
    <ligand>
        <name>ATP</name>
        <dbReference type="ChEBI" id="CHEBI:30616"/>
    </ligand>
</feature>
<dbReference type="InterPro" id="IPR018485">
    <property type="entry name" value="FGGY_C"/>
</dbReference>
<dbReference type="InterPro" id="IPR005999">
    <property type="entry name" value="Glycerol_kin"/>
</dbReference>
<dbReference type="InterPro" id="IPR043129">
    <property type="entry name" value="ATPase_NBD"/>
</dbReference>
<feature type="binding site" evidence="9">
    <location>
        <position position="420"/>
    </location>
    <ligand>
        <name>ADP</name>
        <dbReference type="ChEBI" id="CHEBI:456216"/>
    </ligand>
</feature>
<evidence type="ECO:0000313" key="13">
    <source>
        <dbReference type="EMBL" id="BAL81566.1"/>
    </source>
</evidence>
<feature type="binding site" evidence="9">
    <location>
        <position position="13"/>
    </location>
    <ligand>
        <name>ATP</name>
        <dbReference type="ChEBI" id="CHEBI:30616"/>
    </ligand>
</feature>
<dbReference type="PROSITE" id="PS00445">
    <property type="entry name" value="FGGY_KINASES_2"/>
    <property type="match status" value="1"/>
</dbReference>
<feature type="binding site" evidence="9">
    <location>
        <position position="250"/>
    </location>
    <ligand>
        <name>glycerol</name>
        <dbReference type="ChEBI" id="CHEBI:17754"/>
    </ligand>
</feature>
<keyword evidence="6 9" id="KW-0319">Glycerol metabolism</keyword>
<dbReference type="PANTHER" id="PTHR10196">
    <property type="entry name" value="SUGAR KINASE"/>
    <property type="match status" value="1"/>
</dbReference>
<feature type="binding site" evidence="9">
    <location>
        <position position="13"/>
    </location>
    <ligand>
        <name>sn-glycerol 3-phosphate</name>
        <dbReference type="ChEBI" id="CHEBI:57597"/>
    </ligand>
</feature>
<dbReference type="SUPFAM" id="SSF53067">
    <property type="entry name" value="Actin-like ATPase domain"/>
    <property type="match status" value="2"/>
</dbReference>
<keyword evidence="4 9" id="KW-0547">Nucleotide-binding</keyword>
<comment type="activity regulation">
    <text evidence="9">Inhibited by fructose 1,6-bisphosphate (FBP).</text>
</comment>
<feature type="binding site" evidence="9">
    <location>
        <position position="83"/>
    </location>
    <ligand>
        <name>sn-glycerol 3-phosphate</name>
        <dbReference type="ChEBI" id="CHEBI:57597"/>
    </ligand>
</feature>
<feature type="binding site" evidence="9">
    <location>
        <position position="416"/>
    </location>
    <ligand>
        <name>ADP</name>
        <dbReference type="ChEBI" id="CHEBI:456216"/>
    </ligand>
</feature>
<evidence type="ECO:0000256" key="3">
    <source>
        <dbReference type="ARBA" id="ARBA00022679"/>
    </source>
</evidence>